<dbReference type="EnsemblPlants" id="EMT00594">
    <property type="protein sequence ID" value="EMT00594"/>
    <property type="gene ID" value="F775_43405"/>
</dbReference>
<evidence type="ECO:0000313" key="1">
    <source>
        <dbReference type="EnsemblPlants" id="EMT00594"/>
    </source>
</evidence>
<proteinExistence type="predicted"/>
<organism evidence="1">
    <name type="scientific">Aegilops tauschii</name>
    <name type="common">Tausch's goatgrass</name>
    <name type="synonym">Aegilops squarrosa</name>
    <dbReference type="NCBI Taxonomy" id="37682"/>
    <lineage>
        <taxon>Eukaryota</taxon>
        <taxon>Viridiplantae</taxon>
        <taxon>Streptophyta</taxon>
        <taxon>Embryophyta</taxon>
        <taxon>Tracheophyta</taxon>
        <taxon>Spermatophyta</taxon>
        <taxon>Magnoliopsida</taxon>
        <taxon>Liliopsida</taxon>
        <taxon>Poales</taxon>
        <taxon>Poaceae</taxon>
        <taxon>BOP clade</taxon>
        <taxon>Pooideae</taxon>
        <taxon>Triticodae</taxon>
        <taxon>Triticeae</taxon>
        <taxon>Triticinae</taxon>
        <taxon>Aegilops</taxon>
    </lineage>
</organism>
<sequence length="75" mass="7759">MVKLPNATYTTEPSGCASSHSKQLASSGQNCPTGFRSSWSANSGPMGIMSGHSSNAPVSASWNDLHMTISARSVT</sequence>
<reference evidence="1" key="1">
    <citation type="submission" date="2015-06" db="UniProtKB">
        <authorList>
            <consortium name="EnsemblPlants"/>
        </authorList>
    </citation>
    <scope>IDENTIFICATION</scope>
</reference>
<protein>
    <submittedName>
        <fullName evidence="1">Uncharacterized protein</fullName>
    </submittedName>
</protein>
<name>N1QTP8_AEGTA</name>
<accession>N1QTP8</accession>
<dbReference type="AlphaFoldDB" id="N1QTP8"/>